<reference evidence="1 2" key="1">
    <citation type="submission" date="2021-08" db="EMBL/GenBank/DDBJ databases">
        <title>Genomic Architecture of Streptomyces flavotricini NGL1 and Streptomyces erythrochromogenes HMS4 With Differential Plant Beneficial attributes and laccase production capabilities.</title>
        <authorList>
            <person name="Salwan R."/>
            <person name="Kaur R."/>
            <person name="Sharma V."/>
        </authorList>
    </citation>
    <scope>NUCLEOTIDE SEQUENCE [LARGE SCALE GENOMIC DNA]</scope>
    <source>
        <strain evidence="1 2">NGL1</strain>
    </source>
</reference>
<gene>
    <name evidence="1" type="ORF">K7B10_07710</name>
</gene>
<dbReference type="RefSeq" id="WP_229335231.1">
    <property type="nucleotide sequence ID" value="NZ_JAINUL010000001.1"/>
</dbReference>
<sequence length="175" mass="18861">MNTSRTPATPTSRSADTLAHAGLIRLISEIDDNGPLQRRMLATTLHGLSRRQLTHATTTGRRLGLLRTGRQAGNACYVLTSVGRDLAEVYDIAARWARTYHYPHPVSDFTTRVQATLTLLAQHPGNTAEAGPDDEAARTLHSVRAALSQWSGDHGDALVTDPVSARAQDGMELAA</sequence>
<dbReference type="SUPFAM" id="SSF46785">
    <property type="entry name" value="Winged helix' DNA-binding domain"/>
    <property type="match status" value="1"/>
</dbReference>
<name>A0ABS8E0J8_9ACTN</name>
<dbReference type="Proteomes" id="UP001520654">
    <property type="component" value="Unassembled WGS sequence"/>
</dbReference>
<protein>
    <submittedName>
        <fullName evidence="1">Regulator</fullName>
    </submittedName>
</protein>
<dbReference type="InterPro" id="IPR036388">
    <property type="entry name" value="WH-like_DNA-bd_sf"/>
</dbReference>
<dbReference type="InterPro" id="IPR036390">
    <property type="entry name" value="WH_DNA-bd_sf"/>
</dbReference>
<keyword evidence="2" id="KW-1185">Reference proteome</keyword>
<comment type="caution">
    <text evidence="1">The sequence shown here is derived from an EMBL/GenBank/DDBJ whole genome shotgun (WGS) entry which is preliminary data.</text>
</comment>
<accession>A0ABS8E0J8</accession>
<evidence type="ECO:0000313" key="2">
    <source>
        <dbReference type="Proteomes" id="UP001520654"/>
    </source>
</evidence>
<proteinExistence type="predicted"/>
<organism evidence="1 2">
    <name type="scientific">Streptomyces flavotricini</name>
    <dbReference type="NCBI Taxonomy" id="66888"/>
    <lineage>
        <taxon>Bacteria</taxon>
        <taxon>Bacillati</taxon>
        <taxon>Actinomycetota</taxon>
        <taxon>Actinomycetes</taxon>
        <taxon>Kitasatosporales</taxon>
        <taxon>Streptomycetaceae</taxon>
        <taxon>Streptomyces</taxon>
    </lineage>
</organism>
<evidence type="ECO:0000313" key="1">
    <source>
        <dbReference type="EMBL" id="MCC0094670.1"/>
    </source>
</evidence>
<dbReference type="EMBL" id="JAINUL010000001">
    <property type="protein sequence ID" value="MCC0094670.1"/>
    <property type="molecule type" value="Genomic_DNA"/>
</dbReference>
<dbReference type="Gene3D" id="1.10.10.10">
    <property type="entry name" value="Winged helix-like DNA-binding domain superfamily/Winged helix DNA-binding domain"/>
    <property type="match status" value="1"/>
</dbReference>